<comment type="pathway">
    <text evidence="2 9">Polyol metabolism; (R,R)-butane-2,3-diol biosynthesis; (R,R)-butane-2,3-diol from pyruvate: step 2/3.</text>
</comment>
<evidence type="ECO:0000256" key="1">
    <source>
        <dbReference type="ARBA" id="ARBA00001784"/>
    </source>
</evidence>
<dbReference type="EC" id="4.1.1.5" evidence="4 9"/>
<protein>
    <recommendedName>
        <fullName evidence="5 9">Alpha-acetolactate decarboxylase</fullName>
        <ecNumber evidence="4 9">4.1.1.5</ecNumber>
    </recommendedName>
</protein>
<name>A0ABT1CGW7_9PROT</name>
<evidence type="ECO:0000256" key="9">
    <source>
        <dbReference type="PIRNR" id="PIRNR001332"/>
    </source>
</evidence>
<dbReference type="Proteomes" id="UP001523401">
    <property type="component" value="Unassembled WGS sequence"/>
</dbReference>
<dbReference type="Gene3D" id="3.30.1330.80">
    <property type="entry name" value="Hypothetical protein, similar to alpha- acetolactate decarboxylase, domain 2"/>
    <property type="match status" value="2"/>
</dbReference>
<dbReference type="PANTHER" id="PTHR35524:SF1">
    <property type="entry name" value="ALPHA-ACETOLACTATE DECARBOXYLASE"/>
    <property type="match status" value="1"/>
</dbReference>
<dbReference type="PIRSF" id="PIRSF001332">
    <property type="entry name" value="Acetolac_decarb"/>
    <property type="match status" value="1"/>
</dbReference>
<dbReference type="InterPro" id="IPR005128">
    <property type="entry name" value="Acetolactate_a_deCO2ase"/>
</dbReference>
<evidence type="ECO:0000256" key="6">
    <source>
        <dbReference type="ARBA" id="ARBA00022793"/>
    </source>
</evidence>
<evidence type="ECO:0000313" key="10">
    <source>
        <dbReference type="EMBL" id="MCO6160095.1"/>
    </source>
</evidence>
<accession>A0ABT1CGW7</accession>
<comment type="similarity">
    <text evidence="3 9">Belongs to the alpha-acetolactate decarboxylase family.</text>
</comment>
<gene>
    <name evidence="10" type="ORF">NF685_08650</name>
</gene>
<organism evidence="10 11">
    <name type="scientific">Asaia lannensis NBRC 102526</name>
    <dbReference type="NCBI Taxonomy" id="1307926"/>
    <lineage>
        <taxon>Bacteria</taxon>
        <taxon>Pseudomonadati</taxon>
        <taxon>Pseudomonadota</taxon>
        <taxon>Alphaproteobacteria</taxon>
        <taxon>Acetobacterales</taxon>
        <taxon>Acetobacteraceae</taxon>
        <taxon>Asaia</taxon>
    </lineage>
</organism>
<evidence type="ECO:0000256" key="2">
    <source>
        <dbReference type="ARBA" id="ARBA00005170"/>
    </source>
</evidence>
<evidence type="ECO:0000313" key="11">
    <source>
        <dbReference type="Proteomes" id="UP001523401"/>
    </source>
</evidence>
<evidence type="ECO:0000256" key="7">
    <source>
        <dbReference type="ARBA" id="ARBA00023061"/>
    </source>
</evidence>
<evidence type="ECO:0000256" key="5">
    <source>
        <dbReference type="ARBA" id="ARBA00020164"/>
    </source>
</evidence>
<evidence type="ECO:0000256" key="8">
    <source>
        <dbReference type="ARBA" id="ARBA00023239"/>
    </source>
</evidence>
<reference evidence="10 11" key="1">
    <citation type="submission" date="2022-06" db="EMBL/GenBank/DDBJ databases">
        <title>Whole-genome of Asaia lannensis strain LMG 27011T.</title>
        <authorList>
            <person name="Sombolestani A."/>
        </authorList>
    </citation>
    <scope>NUCLEOTIDE SEQUENCE [LARGE SCALE GENOMIC DNA]</scope>
    <source>
        <strain evidence="10 11">NBRC 102526</strain>
    </source>
</reference>
<dbReference type="PROSITE" id="PS51257">
    <property type="entry name" value="PROKAR_LIPOPROTEIN"/>
    <property type="match status" value="1"/>
</dbReference>
<proteinExistence type="inferred from homology"/>
<comment type="caution">
    <text evidence="10">The sequence shown here is derived from an EMBL/GenBank/DDBJ whole genome shotgun (WGS) entry which is preliminary data.</text>
</comment>
<comment type="catalytic activity">
    <reaction evidence="1 9">
        <text>(2S)-2-acetolactate + H(+) = (R)-acetoin + CO2</text>
        <dbReference type="Rhea" id="RHEA:21580"/>
        <dbReference type="ChEBI" id="CHEBI:15378"/>
        <dbReference type="ChEBI" id="CHEBI:15686"/>
        <dbReference type="ChEBI" id="CHEBI:16526"/>
        <dbReference type="ChEBI" id="CHEBI:58476"/>
        <dbReference type="EC" id="4.1.1.5"/>
    </reaction>
</comment>
<dbReference type="EMBL" id="JAMXQU010000005">
    <property type="protein sequence ID" value="MCO6160095.1"/>
    <property type="molecule type" value="Genomic_DNA"/>
</dbReference>
<keyword evidence="7 9" id="KW-0005">Acetoin biosynthesis</keyword>
<sequence length="235" mass="25983">MSRITQFSTIGALMAGCFEPGKSLASLCCEGERAFGLGCSAQISGELTIWNGRIHEATAGETLHCLSVETDVPFMQVTQFVAQDSQQIGPVTHETATGMLRRFINTDNIFLAVSIEAEFDDLVIRRPQRAGDGTRSVEDVAAGQKVDRHRAITGRLIGFWTPELFGRVSVPGFHFHFLDRDEKISGHVLEFSAGHATLSFEEKETIEIHNPTGAAFRDRRIDVNALDEVIHRIEK</sequence>
<dbReference type="CDD" id="cd17299">
    <property type="entry name" value="acetolactate_decarboxylase"/>
    <property type="match status" value="1"/>
</dbReference>
<dbReference type="Pfam" id="PF03306">
    <property type="entry name" value="AAL_decarboxy"/>
    <property type="match status" value="1"/>
</dbReference>
<dbReference type="RefSeq" id="WP_252849334.1">
    <property type="nucleotide sequence ID" value="NZ_BAPW01000028.1"/>
</dbReference>
<keyword evidence="6 9" id="KW-0210">Decarboxylase</keyword>
<keyword evidence="8 9" id="KW-0456">Lyase</keyword>
<keyword evidence="11" id="KW-1185">Reference proteome</keyword>
<evidence type="ECO:0000256" key="3">
    <source>
        <dbReference type="ARBA" id="ARBA00007106"/>
    </source>
</evidence>
<dbReference type="PANTHER" id="PTHR35524">
    <property type="entry name" value="ALPHA-ACETOLACTATE DECARBOXYLASE"/>
    <property type="match status" value="1"/>
</dbReference>
<dbReference type="SUPFAM" id="SSF117856">
    <property type="entry name" value="AF0104/ALDC/Ptd012-like"/>
    <property type="match status" value="1"/>
</dbReference>
<evidence type="ECO:0000256" key="4">
    <source>
        <dbReference type="ARBA" id="ARBA00013204"/>
    </source>
</evidence>